<dbReference type="AlphaFoldDB" id="A0A4S2D0Y2"/>
<dbReference type="Proteomes" id="UP000306631">
    <property type="component" value="Unassembled WGS sequence"/>
</dbReference>
<reference evidence="2 3" key="1">
    <citation type="submission" date="2019-04" db="EMBL/GenBank/DDBJ databases">
        <title>Microbes associate with the intestines of laboratory mice.</title>
        <authorList>
            <person name="Navarre W."/>
            <person name="Wong E."/>
            <person name="Huang K."/>
            <person name="Tropini C."/>
            <person name="Ng K."/>
            <person name="Yu B."/>
        </authorList>
    </citation>
    <scope>NUCLEOTIDE SEQUENCE [LARGE SCALE GENOMIC DNA]</scope>
    <source>
        <strain evidence="2 3">NM62_B4-13</strain>
    </source>
</reference>
<feature type="region of interest" description="Disordered" evidence="1">
    <location>
        <begin position="127"/>
        <end position="149"/>
    </location>
</feature>
<gene>
    <name evidence="2" type="ORF">E5352_09005</name>
</gene>
<protein>
    <submittedName>
        <fullName evidence="2">Uncharacterized protein</fullName>
    </submittedName>
</protein>
<feature type="compositionally biased region" description="Basic and acidic residues" evidence="1">
    <location>
        <begin position="8"/>
        <end position="19"/>
    </location>
</feature>
<dbReference type="OrthoDB" id="6335774at2"/>
<organism evidence="2 3">
    <name type="scientific">Stenotrophomonas maltophilia</name>
    <name type="common">Pseudomonas maltophilia</name>
    <name type="synonym">Xanthomonas maltophilia</name>
    <dbReference type="NCBI Taxonomy" id="40324"/>
    <lineage>
        <taxon>Bacteria</taxon>
        <taxon>Pseudomonadati</taxon>
        <taxon>Pseudomonadota</taxon>
        <taxon>Gammaproteobacteria</taxon>
        <taxon>Lysobacterales</taxon>
        <taxon>Lysobacteraceae</taxon>
        <taxon>Stenotrophomonas</taxon>
        <taxon>Stenotrophomonas maltophilia group</taxon>
    </lineage>
</organism>
<evidence type="ECO:0000313" key="3">
    <source>
        <dbReference type="Proteomes" id="UP000306631"/>
    </source>
</evidence>
<dbReference type="EMBL" id="SRYW01000006">
    <property type="protein sequence ID" value="TGY34572.1"/>
    <property type="molecule type" value="Genomic_DNA"/>
</dbReference>
<comment type="caution">
    <text evidence="2">The sequence shown here is derived from an EMBL/GenBank/DDBJ whole genome shotgun (WGS) entry which is preliminary data.</text>
</comment>
<dbReference type="RefSeq" id="WP_136004614.1">
    <property type="nucleotide sequence ID" value="NZ_SRYW01000006.1"/>
</dbReference>
<feature type="region of interest" description="Disordered" evidence="1">
    <location>
        <begin position="1"/>
        <end position="25"/>
    </location>
</feature>
<proteinExistence type="predicted"/>
<sequence length="198" mass="20910">MPFQQRRRTIEKSNQRASEDGLTGCYKGEATGERPPFASLPHKEINVTLRTAMVSVVLGGVLATAPVAVLAQRADHPVSITTKTTYPAGSVDAASWLEWIAARSPAYAPVSRRGTVQVLTTRGGLAGSSVARAPSAGPPTPLPTGGNQGDEMTVTSRDAAGNTETWGYTFHNGAWILVEYHYKSVTVGKEHAPENPGG</sequence>
<accession>A0A4S2D0Y2</accession>
<name>A0A4S2D0Y2_STEMA</name>
<evidence type="ECO:0000256" key="1">
    <source>
        <dbReference type="SAM" id="MobiDB-lite"/>
    </source>
</evidence>
<evidence type="ECO:0000313" key="2">
    <source>
        <dbReference type="EMBL" id="TGY34572.1"/>
    </source>
</evidence>